<name>A0A229VY08_9BIFI</name>
<accession>A0A229VY08</accession>
<dbReference type="EMBL" id="NEWD01000016">
    <property type="protein sequence ID" value="OXN00509.1"/>
    <property type="molecule type" value="Genomic_DNA"/>
</dbReference>
<evidence type="ECO:0000313" key="2">
    <source>
        <dbReference type="Proteomes" id="UP000215433"/>
    </source>
</evidence>
<dbReference type="Proteomes" id="UP000215433">
    <property type="component" value="Unassembled WGS sequence"/>
</dbReference>
<protein>
    <submittedName>
        <fullName evidence="1">Uncharacterized protein</fullName>
    </submittedName>
</protein>
<reference evidence="1 2" key="1">
    <citation type="submission" date="2017-05" db="EMBL/GenBank/DDBJ databases">
        <title>Bifidobacterium vansinderenii sp. nov.</title>
        <authorList>
            <person name="Lugli G.A."/>
            <person name="Duranti S."/>
            <person name="Mangifesta M."/>
        </authorList>
    </citation>
    <scope>NUCLEOTIDE SEQUENCE [LARGE SCALE GENOMIC DNA]</scope>
    <source>
        <strain evidence="1 2">Tam10B</strain>
    </source>
</reference>
<keyword evidence="2" id="KW-1185">Reference proteome</keyword>
<proteinExistence type="predicted"/>
<dbReference type="RefSeq" id="WP_093960524.1">
    <property type="nucleotide sequence ID" value="NZ_NEWD01000016.1"/>
</dbReference>
<comment type="caution">
    <text evidence="1">The sequence shown here is derived from an EMBL/GenBank/DDBJ whole genome shotgun (WGS) entry which is preliminary data.</text>
</comment>
<sequence length="170" mass="19040">MTYMGYRNIDRVFALAERGKLSKIVGDNLKLNELALGMMCFMGKTAIDKEDTAAINEGNPYWCYWLGWDAMAAGMGLILPTQQQLDLSYVGDGSGAEKAIENRTLTARNRLSRTAKFLRDNGCLRLLRPATSFAGGNKKTAIWMLCLGEDDAENDTAERWARRVLHLRAR</sequence>
<dbReference type="AlphaFoldDB" id="A0A229VY08"/>
<evidence type="ECO:0000313" key="1">
    <source>
        <dbReference type="EMBL" id="OXN00509.1"/>
    </source>
</evidence>
<organism evidence="1 2">
    <name type="scientific">Bifidobacterium vansinderenii</name>
    <dbReference type="NCBI Taxonomy" id="1984871"/>
    <lineage>
        <taxon>Bacteria</taxon>
        <taxon>Bacillati</taxon>
        <taxon>Actinomycetota</taxon>
        <taxon>Actinomycetes</taxon>
        <taxon>Bifidobacteriales</taxon>
        <taxon>Bifidobacteriaceae</taxon>
        <taxon>Bifidobacterium</taxon>
    </lineage>
</organism>
<dbReference type="OrthoDB" id="9983120at2"/>
<gene>
    <name evidence="1" type="ORF">Tam10B_1379</name>
</gene>